<reference evidence="1" key="1">
    <citation type="submission" date="2019-08" db="EMBL/GenBank/DDBJ databases">
        <authorList>
            <person name="Kucharzyk K."/>
            <person name="Murdoch R.W."/>
            <person name="Higgins S."/>
            <person name="Loffler F."/>
        </authorList>
    </citation>
    <scope>NUCLEOTIDE SEQUENCE</scope>
</reference>
<evidence type="ECO:0000313" key="1">
    <source>
        <dbReference type="EMBL" id="MPM62545.1"/>
    </source>
</evidence>
<comment type="caution">
    <text evidence="1">The sequence shown here is derived from an EMBL/GenBank/DDBJ whole genome shotgun (WGS) entry which is preliminary data.</text>
</comment>
<dbReference type="EMBL" id="VSSQ01018920">
    <property type="protein sequence ID" value="MPM62545.1"/>
    <property type="molecule type" value="Genomic_DNA"/>
</dbReference>
<sequence>MDILKRTFLNGTRRIPKQLGMLCIPGLGDIRDTESAIKNLALKLKAKDDVKRIVHFICIHANGISLHLVDGLDKLLQIHRICLLREMAGKQGIVVLPEFGTLADDILPQPALRLVHPKTCPVGKARSLEHPTIGPHLVECVASLVNGGKKAVSHTRVGVARGDPNIITSYRRGERMHRDSHAASAEIKSHILENLT</sequence>
<gene>
    <name evidence="1" type="ORF">SDC9_109418</name>
</gene>
<protein>
    <submittedName>
        <fullName evidence="1">Uncharacterized protein</fullName>
    </submittedName>
</protein>
<organism evidence="1">
    <name type="scientific">bioreactor metagenome</name>
    <dbReference type="NCBI Taxonomy" id="1076179"/>
    <lineage>
        <taxon>unclassified sequences</taxon>
        <taxon>metagenomes</taxon>
        <taxon>ecological metagenomes</taxon>
    </lineage>
</organism>
<name>A0A645BAR3_9ZZZZ</name>
<proteinExistence type="predicted"/>
<dbReference type="AlphaFoldDB" id="A0A645BAR3"/>
<accession>A0A645BAR3</accession>